<protein>
    <submittedName>
        <fullName evidence="1">Uncharacterized protein</fullName>
    </submittedName>
</protein>
<gene>
    <name evidence="1" type="ORF">DXU93_04635</name>
</gene>
<accession>A0A3E1EZX5</accession>
<reference evidence="1 2" key="1">
    <citation type="submission" date="2018-08" db="EMBL/GenBank/DDBJ databases">
        <title>The draft genome squence of Brumimicrobium sp. N62.</title>
        <authorList>
            <person name="Du Z.-J."/>
            <person name="Luo H.-R."/>
        </authorList>
    </citation>
    <scope>NUCLEOTIDE SEQUENCE [LARGE SCALE GENOMIC DNA]</scope>
    <source>
        <strain evidence="1 2">N62</strain>
    </source>
</reference>
<evidence type="ECO:0000313" key="2">
    <source>
        <dbReference type="Proteomes" id="UP000257127"/>
    </source>
</evidence>
<name>A0A3E1EZX5_9FLAO</name>
<dbReference type="AlphaFoldDB" id="A0A3E1EZX5"/>
<sequence>MHVRVKRNHKRNTMLNRYVIALNRLKMAERQLAKRQKQGIKSSLSIIEVAEIMDIVRKYPSKKIEHENLFTCGFSKN</sequence>
<organism evidence="1 2">
    <name type="scientific">Brumimicrobium aurantiacum</name>
    <dbReference type="NCBI Taxonomy" id="1737063"/>
    <lineage>
        <taxon>Bacteria</taxon>
        <taxon>Pseudomonadati</taxon>
        <taxon>Bacteroidota</taxon>
        <taxon>Flavobacteriia</taxon>
        <taxon>Flavobacteriales</taxon>
        <taxon>Crocinitomicaceae</taxon>
        <taxon>Brumimicrobium</taxon>
    </lineage>
</organism>
<evidence type="ECO:0000313" key="1">
    <source>
        <dbReference type="EMBL" id="RFC55111.1"/>
    </source>
</evidence>
<keyword evidence="2" id="KW-1185">Reference proteome</keyword>
<proteinExistence type="predicted"/>
<comment type="caution">
    <text evidence="1">The sequence shown here is derived from an EMBL/GenBank/DDBJ whole genome shotgun (WGS) entry which is preliminary data.</text>
</comment>
<dbReference type="EMBL" id="QURB01000002">
    <property type="protein sequence ID" value="RFC55111.1"/>
    <property type="molecule type" value="Genomic_DNA"/>
</dbReference>
<dbReference type="Proteomes" id="UP000257127">
    <property type="component" value="Unassembled WGS sequence"/>
</dbReference>